<dbReference type="Proteomes" id="UP000505377">
    <property type="component" value="Plasmid unnamed3"/>
</dbReference>
<keyword evidence="1" id="KW-0614">Plasmid</keyword>
<evidence type="ECO:0000313" key="1">
    <source>
        <dbReference type="EMBL" id="QJY51230.1"/>
    </source>
</evidence>
<evidence type="ECO:0000313" key="2">
    <source>
        <dbReference type="Proteomes" id="UP000505377"/>
    </source>
</evidence>
<sequence length="141" mass="15290">MNTITLQNDGAGPEYVRVTFRYDPVLVEVLKAIVPAGLRRWDGIGKAWSVHRLYVDQLAAWARQNGHAVADIRPTARTATPPSAAGPRVDWAEALFAAVGPDRADAAFKALTRVLHPDLPTGDTRLMQDLNRARGIAGRAA</sequence>
<dbReference type="EMBL" id="CP053567">
    <property type="protein sequence ID" value="QJY51230.1"/>
    <property type="molecule type" value="Genomic_DNA"/>
</dbReference>
<dbReference type="KEGG" id="pbro:HOP40_35200"/>
<protein>
    <submittedName>
        <fullName evidence="1">Uncharacterized protein</fullName>
    </submittedName>
</protein>
<dbReference type="AlphaFoldDB" id="A0A6M6JUR2"/>
<proteinExistence type="predicted"/>
<name>A0A6M6JUR2_9PSEU</name>
<reference evidence="1 2" key="1">
    <citation type="submission" date="2020-05" db="EMBL/GenBank/DDBJ databases">
        <authorList>
            <person name="Mo P."/>
        </authorList>
    </citation>
    <scope>NUCLEOTIDE SEQUENCE [LARGE SCALE GENOMIC DNA]</scope>
    <source>
        <strain evidence="1 2">Gen01</strain>
        <plasmid evidence="1 2">unnamed3</plasmid>
    </source>
</reference>
<gene>
    <name evidence="1" type="ORF">HOP40_35200</name>
</gene>
<accession>A0A6M6JUR2</accession>
<geneLocation type="plasmid" evidence="1 2">
    <name>unnamed3</name>
</geneLocation>
<keyword evidence="2" id="KW-1185">Reference proteome</keyword>
<dbReference type="RefSeq" id="WP_172170126.1">
    <property type="nucleotide sequence ID" value="NZ_CP053567.1"/>
</dbReference>
<organism evidence="1 2">
    <name type="scientific">Pseudonocardia broussonetiae</name>
    <dbReference type="NCBI Taxonomy" id="2736640"/>
    <lineage>
        <taxon>Bacteria</taxon>
        <taxon>Bacillati</taxon>
        <taxon>Actinomycetota</taxon>
        <taxon>Actinomycetes</taxon>
        <taxon>Pseudonocardiales</taxon>
        <taxon>Pseudonocardiaceae</taxon>
        <taxon>Pseudonocardia</taxon>
    </lineage>
</organism>